<reference evidence="1" key="1">
    <citation type="journal article" date="2017" name="Nature">
        <title>The sunflower genome provides insights into oil metabolism, flowering and Asterid evolution.</title>
        <authorList>
            <person name="Badouin H."/>
            <person name="Gouzy J."/>
            <person name="Grassa C.J."/>
            <person name="Murat F."/>
            <person name="Staton S.E."/>
            <person name="Cottret L."/>
            <person name="Lelandais-Briere C."/>
            <person name="Owens G.L."/>
            <person name="Carrere S."/>
            <person name="Mayjonade B."/>
            <person name="Legrand L."/>
            <person name="Gill N."/>
            <person name="Kane N.C."/>
            <person name="Bowers J.E."/>
            <person name="Hubner S."/>
            <person name="Bellec A."/>
            <person name="Berard A."/>
            <person name="Berges H."/>
            <person name="Blanchet N."/>
            <person name="Boniface M.C."/>
            <person name="Brunel D."/>
            <person name="Catrice O."/>
            <person name="Chaidir N."/>
            <person name="Claudel C."/>
            <person name="Donnadieu C."/>
            <person name="Faraut T."/>
            <person name="Fievet G."/>
            <person name="Helmstetter N."/>
            <person name="King M."/>
            <person name="Knapp S.J."/>
            <person name="Lai Z."/>
            <person name="Le Paslier M.C."/>
            <person name="Lippi Y."/>
            <person name="Lorenzon L."/>
            <person name="Mandel J.R."/>
            <person name="Marage G."/>
            <person name="Marchand G."/>
            <person name="Marquand E."/>
            <person name="Bret-Mestries E."/>
            <person name="Morien E."/>
            <person name="Nambeesan S."/>
            <person name="Nguyen T."/>
            <person name="Pegot-Espagnet P."/>
            <person name="Pouilly N."/>
            <person name="Raftis F."/>
            <person name="Sallet E."/>
            <person name="Schiex T."/>
            <person name="Thomas J."/>
            <person name="Vandecasteele C."/>
            <person name="Vares D."/>
            <person name="Vear F."/>
            <person name="Vautrin S."/>
            <person name="Crespi M."/>
            <person name="Mangin B."/>
            <person name="Burke J.M."/>
            <person name="Salse J."/>
            <person name="Munos S."/>
            <person name="Vincourt P."/>
            <person name="Rieseberg L.H."/>
            <person name="Langlade N.B."/>
        </authorList>
    </citation>
    <scope>NUCLEOTIDE SEQUENCE</scope>
    <source>
        <tissue evidence="1">Leaves</tissue>
    </source>
</reference>
<evidence type="ECO:0000313" key="1">
    <source>
        <dbReference type="EMBL" id="KAF5767914.1"/>
    </source>
</evidence>
<name>A0A9K3E8H4_HELAN</name>
<proteinExistence type="predicted"/>
<reference evidence="1" key="2">
    <citation type="submission" date="2020-06" db="EMBL/GenBank/DDBJ databases">
        <title>Helianthus annuus Genome sequencing and assembly Release 2.</title>
        <authorList>
            <person name="Gouzy J."/>
            <person name="Langlade N."/>
            <person name="Munos S."/>
        </authorList>
    </citation>
    <scope>NUCLEOTIDE SEQUENCE</scope>
    <source>
        <tissue evidence="1">Leaves</tissue>
    </source>
</reference>
<dbReference type="Proteomes" id="UP000215914">
    <property type="component" value="Unassembled WGS sequence"/>
</dbReference>
<dbReference type="AlphaFoldDB" id="A0A9K3E8H4"/>
<accession>A0A9K3E8H4</accession>
<protein>
    <submittedName>
        <fullName evidence="1">Uncharacterized protein</fullName>
    </submittedName>
</protein>
<dbReference type="Gramene" id="mRNA:HanXRQr2_Chr14g0630271">
    <property type="protein sequence ID" value="CDS:HanXRQr2_Chr14g0630271.1"/>
    <property type="gene ID" value="HanXRQr2_Chr14g0630271"/>
</dbReference>
<gene>
    <name evidence="1" type="ORF">HanXRQr2_Chr14g0630271</name>
</gene>
<sequence>MENEFYNAFASPITITQNTMLENETGTTQKPPKLMSIEEYSGWAERFENWVQAYYLDAWDYTEF</sequence>
<organism evidence="1 2">
    <name type="scientific">Helianthus annuus</name>
    <name type="common">Common sunflower</name>
    <dbReference type="NCBI Taxonomy" id="4232"/>
    <lineage>
        <taxon>Eukaryota</taxon>
        <taxon>Viridiplantae</taxon>
        <taxon>Streptophyta</taxon>
        <taxon>Embryophyta</taxon>
        <taxon>Tracheophyta</taxon>
        <taxon>Spermatophyta</taxon>
        <taxon>Magnoliopsida</taxon>
        <taxon>eudicotyledons</taxon>
        <taxon>Gunneridae</taxon>
        <taxon>Pentapetalae</taxon>
        <taxon>asterids</taxon>
        <taxon>campanulids</taxon>
        <taxon>Asterales</taxon>
        <taxon>Asteraceae</taxon>
        <taxon>Asteroideae</taxon>
        <taxon>Heliantheae alliance</taxon>
        <taxon>Heliantheae</taxon>
        <taxon>Helianthus</taxon>
    </lineage>
</organism>
<dbReference type="EMBL" id="MNCJ02000329">
    <property type="protein sequence ID" value="KAF5767914.1"/>
    <property type="molecule type" value="Genomic_DNA"/>
</dbReference>
<comment type="caution">
    <text evidence="1">The sequence shown here is derived from an EMBL/GenBank/DDBJ whole genome shotgun (WGS) entry which is preliminary data.</text>
</comment>
<evidence type="ECO:0000313" key="2">
    <source>
        <dbReference type="Proteomes" id="UP000215914"/>
    </source>
</evidence>
<keyword evidence="2" id="KW-1185">Reference proteome</keyword>